<name>Q091U3_STIAD</name>
<keyword evidence="6" id="KW-0479">Metal-binding</keyword>
<keyword evidence="2 7" id="KW-1015">Disulfide bond</keyword>
<feature type="binding site" evidence="9">
    <location>
        <position position="433"/>
    </location>
    <ligand>
        <name>Zn(2+)</name>
        <dbReference type="ChEBI" id="CHEBI:29105"/>
        <label>2</label>
        <note>catalytic</note>
    </ligand>
</feature>
<feature type="binding site" evidence="6">
    <location>
        <position position="461"/>
    </location>
    <ligand>
        <name>Zn(2+)</name>
        <dbReference type="ChEBI" id="CHEBI:29105"/>
        <label>1</label>
        <note>catalytic</note>
    </ligand>
</feature>
<dbReference type="PANTHER" id="PTHR10514">
    <property type="entry name" value="ANGIOTENSIN-CONVERTING ENZYME"/>
    <property type="match status" value="1"/>
</dbReference>
<evidence type="ECO:0000256" key="9">
    <source>
        <dbReference type="PIRSR" id="PIRSR601548-8"/>
    </source>
</evidence>
<evidence type="ECO:0000256" key="2">
    <source>
        <dbReference type="ARBA" id="ARBA00023157"/>
    </source>
</evidence>
<dbReference type="InterPro" id="IPR001548">
    <property type="entry name" value="Peptidase_M2"/>
</dbReference>
<feature type="region of interest" description="Disordered" evidence="10">
    <location>
        <begin position="1"/>
        <end position="22"/>
    </location>
</feature>
<feature type="binding site" evidence="6">
    <location>
        <position position="437"/>
    </location>
    <ligand>
        <name>Zn(2+)</name>
        <dbReference type="ChEBI" id="CHEBI:29105"/>
        <label>1</label>
        <note>catalytic</note>
    </ligand>
</feature>
<evidence type="ECO:0000256" key="5">
    <source>
        <dbReference type="PIRSR" id="PIRSR601548-2"/>
    </source>
</evidence>
<feature type="compositionally biased region" description="Basic residues" evidence="10">
    <location>
        <begin position="1"/>
        <end position="10"/>
    </location>
</feature>
<feature type="disulfide bond" evidence="7">
    <location>
        <begin position="587"/>
        <end position="599"/>
    </location>
</feature>
<protein>
    <submittedName>
        <fullName evidence="11">Angiotensin-converting enzyme</fullName>
        <ecNumber evidence="11">3.4.15.1</ecNumber>
    </submittedName>
</protein>
<dbReference type="PRINTS" id="PR00791">
    <property type="entry name" value="PEPDIPTASEA"/>
</dbReference>
<dbReference type="SUPFAM" id="SSF55486">
    <property type="entry name" value="Metalloproteases ('zincins'), catalytic domain"/>
    <property type="match status" value="1"/>
</dbReference>
<keyword evidence="3" id="KW-0325">Glycoprotein</keyword>
<evidence type="ECO:0000313" key="11">
    <source>
        <dbReference type="EMBL" id="EAU66513.1"/>
    </source>
</evidence>
<dbReference type="FunFam" id="1.10.1370.30:FF:000005">
    <property type="entry name" value="Angiotensin-converting enzyme"/>
    <property type="match status" value="1"/>
</dbReference>
<evidence type="ECO:0000256" key="3">
    <source>
        <dbReference type="ARBA" id="ARBA00023180"/>
    </source>
</evidence>
<dbReference type="GO" id="GO:0006508">
    <property type="term" value="P:proteolysis"/>
    <property type="evidence" value="ECO:0007669"/>
    <property type="project" value="InterPro"/>
</dbReference>
<dbReference type="PATRIC" id="fig|378806.16.peg.5629"/>
<accession>Q091U3</accession>
<keyword evidence="11" id="KW-0121">Carboxypeptidase</keyword>
<keyword evidence="6" id="KW-0862">Zinc</keyword>
<feature type="active site" description="Proton donor 2" evidence="8">
    <location>
        <position position="562"/>
    </location>
</feature>
<comment type="caution">
    <text evidence="11">The sequence shown here is derived from an EMBL/GenBank/DDBJ whole genome shotgun (WGS) entry which is preliminary data.</text>
</comment>
<sequence length="663" mass="74553">MKTRKGRAKGSRLIGPPHTSGTRSFRIASAIPGQRGGDVSGCLRRVVPLASRPMIRPPFVLPLLRAACAAVALLALPSAAQQGKATPEEAKQFVERLNADLKRLWTKQATAEWIKSTYITDDTERNAASINEEVLAYLNQAIKDSRRFDGLKLDPDTARMIHLLKVNSAIAAPSDAQKRSELASSAAKLEGLYGKGKYCSKDKAGKELCRDLGQLSDVMASSRNYDELLDVWVGWHSIAPPMRPLYERFVALGNEGAKEIGFANIGNLWKSAYDMPPEQFEQDTQRLWQQVKPLYDELHCYVRARLAKKYGADKVPAGKPIPAHLLGNMWAQEWNNIYPLVEPYAGQASLDVSAAIQKQRYDAKKMVQLGEKFFTSLGLKPLPATFWERSQFTQPRDRDVVCHASAWDVTYDNDLRIKMCIKPTEEDLVTIHHELGHDYYFTYYYTLPVLYQSGAHDGFHEAIGDAITLSITPGYLQQAGLLKSVPRNDKNLINLQLKDALEKVAFLPFGLLIDQWRWDVFAGKTAPEDYNKAWWALREKYQGVAAPVARSEKDFDPGAKYHVPANVPYTRYFLARILQFQFHKAMCEAAGHQGALHECSVYGNKEAGKRLQAMLEMGASKPWPEALQAMTGQRQMDATPLLDYFSPLRSWLKEQNKGQQCGW</sequence>
<feature type="binding site" evidence="6">
    <location>
        <position position="433"/>
    </location>
    <ligand>
        <name>Zn(2+)</name>
        <dbReference type="ChEBI" id="CHEBI:29105"/>
        <label>1</label>
        <note>catalytic</note>
    </ligand>
</feature>
<feature type="active site" description="Proton donor 1" evidence="4">
    <location>
        <position position="562"/>
    </location>
</feature>
<dbReference type="GO" id="GO:0004180">
    <property type="term" value="F:carboxypeptidase activity"/>
    <property type="evidence" value="ECO:0007669"/>
    <property type="project" value="UniProtKB-KW"/>
</dbReference>
<dbReference type="Gene3D" id="1.10.1370.30">
    <property type="match status" value="2"/>
</dbReference>
<dbReference type="EC" id="3.4.15.1" evidence="11"/>
<feature type="active site" description="Proton acceptor 1" evidence="4">
    <location>
        <position position="434"/>
    </location>
</feature>
<feature type="binding site" evidence="5">
    <location>
        <position position="571"/>
    </location>
    <ligand>
        <name>chloride</name>
        <dbReference type="ChEBI" id="CHEBI:17996"/>
        <label>1</label>
    </ligand>
</feature>
<evidence type="ECO:0000256" key="6">
    <source>
        <dbReference type="PIRSR" id="PIRSR601548-3"/>
    </source>
</evidence>
<dbReference type="Pfam" id="PF01401">
    <property type="entry name" value="Peptidase_M2"/>
    <property type="match status" value="1"/>
</dbReference>
<evidence type="ECO:0000256" key="4">
    <source>
        <dbReference type="PIRSR" id="PIRSR601548-1"/>
    </source>
</evidence>
<dbReference type="Proteomes" id="UP000032702">
    <property type="component" value="Unassembled WGS sequence"/>
</dbReference>
<feature type="active site" description="Proton acceptor 2" evidence="8">
    <location>
        <position position="434"/>
    </location>
</feature>
<dbReference type="PANTHER" id="PTHR10514:SF27">
    <property type="entry name" value="ANGIOTENSIN-CONVERTING ENZYME"/>
    <property type="match status" value="1"/>
</dbReference>
<proteinExistence type="predicted"/>
<feature type="binding site" evidence="9">
    <location>
        <position position="437"/>
    </location>
    <ligand>
        <name>Zn(2+)</name>
        <dbReference type="ChEBI" id="CHEBI:29105"/>
        <label>2</label>
        <note>catalytic</note>
    </ligand>
</feature>
<evidence type="ECO:0000256" key="7">
    <source>
        <dbReference type="PIRSR" id="PIRSR601548-4"/>
    </source>
</evidence>
<dbReference type="GO" id="GO:0008241">
    <property type="term" value="F:peptidyl-dipeptidase activity"/>
    <property type="evidence" value="ECO:0007669"/>
    <property type="project" value="UniProtKB-EC"/>
</dbReference>
<evidence type="ECO:0000313" key="12">
    <source>
        <dbReference type="Proteomes" id="UP000032702"/>
    </source>
</evidence>
<organism evidence="11 12">
    <name type="scientific">Stigmatella aurantiaca (strain DW4/3-1)</name>
    <dbReference type="NCBI Taxonomy" id="378806"/>
    <lineage>
        <taxon>Bacteria</taxon>
        <taxon>Pseudomonadati</taxon>
        <taxon>Myxococcota</taxon>
        <taxon>Myxococcia</taxon>
        <taxon>Myxococcales</taxon>
        <taxon>Cystobacterineae</taxon>
        <taxon>Archangiaceae</taxon>
        <taxon>Stigmatella</taxon>
    </lineage>
</organism>
<feature type="binding site" evidence="9">
    <location>
        <position position="461"/>
    </location>
    <ligand>
        <name>Zn(2+)</name>
        <dbReference type="ChEBI" id="CHEBI:29105"/>
        <label>2</label>
        <note>catalytic</note>
    </ligand>
</feature>
<feature type="disulfide bond" evidence="7">
    <location>
        <begin position="402"/>
        <end position="420"/>
    </location>
</feature>
<dbReference type="GO" id="GO:0008237">
    <property type="term" value="F:metallopeptidase activity"/>
    <property type="evidence" value="ECO:0007669"/>
    <property type="project" value="InterPro"/>
</dbReference>
<reference evidence="11 12" key="1">
    <citation type="submission" date="2006-04" db="EMBL/GenBank/DDBJ databases">
        <authorList>
            <person name="Nierman W.C."/>
        </authorList>
    </citation>
    <scope>NUCLEOTIDE SEQUENCE [LARGE SCALE GENOMIC DNA]</scope>
    <source>
        <strain evidence="11 12">DW4/3-1</strain>
    </source>
</reference>
<evidence type="ECO:0000256" key="8">
    <source>
        <dbReference type="PIRSR" id="PIRSR601548-6"/>
    </source>
</evidence>
<keyword evidence="11" id="KW-0378">Hydrolase</keyword>
<dbReference type="EMBL" id="AAMD01000054">
    <property type="protein sequence ID" value="EAU66513.1"/>
    <property type="molecule type" value="Genomic_DNA"/>
</dbReference>
<dbReference type="PROSITE" id="PS52011">
    <property type="entry name" value="PEPTIDASE_M2"/>
    <property type="match status" value="1"/>
</dbReference>
<gene>
    <name evidence="11" type="ORF">STIAU_1943</name>
</gene>
<keyword evidence="11" id="KW-0645">Protease</keyword>
<feature type="binding site" evidence="5">
    <location>
        <position position="273"/>
    </location>
    <ligand>
        <name>chloride</name>
        <dbReference type="ChEBI" id="CHEBI:17996"/>
        <label>1</label>
    </ligand>
</feature>
<dbReference type="AlphaFoldDB" id="Q091U3"/>
<evidence type="ECO:0000256" key="1">
    <source>
        <dbReference type="ARBA" id="ARBA00022729"/>
    </source>
</evidence>
<dbReference type="CDD" id="cd06461">
    <property type="entry name" value="M2_ACE"/>
    <property type="match status" value="1"/>
</dbReference>
<keyword evidence="1" id="KW-0732">Signal</keyword>
<dbReference type="GO" id="GO:0016020">
    <property type="term" value="C:membrane"/>
    <property type="evidence" value="ECO:0007669"/>
    <property type="project" value="InterPro"/>
</dbReference>
<evidence type="ECO:0000256" key="10">
    <source>
        <dbReference type="SAM" id="MobiDB-lite"/>
    </source>
</evidence>